<dbReference type="CDD" id="cd01650">
    <property type="entry name" value="RT_nLTR_like"/>
    <property type="match status" value="1"/>
</dbReference>
<dbReference type="InterPro" id="IPR000477">
    <property type="entry name" value="RT_dom"/>
</dbReference>
<dbReference type="AlphaFoldDB" id="A0AAN7S4M4"/>
<dbReference type="Proteomes" id="UP001333110">
    <property type="component" value="Unassembled WGS sequence"/>
</dbReference>
<reference evidence="2 3" key="1">
    <citation type="journal article" date="2023" name="J. Hered.">
        <title>Chromosome-level genome of the wood stork (Mycteria americana) provides insight into avian chromosome evolution.</title>
        <authorList>
            <person name="Flamio R. Jr."/>
            <person name="Ramstad K.M."/>
        </authorList>
    </citation>
    <scope>NUCLEOTIDE SEQUENCE [LARGE SCALE GENOMIC DNA]</scope>
    <source>
        <strain evidence="2">JAX WOST 10</strain>
    </source>
</reference>
<comment type="caution">
    <text evidence="2">The sequence shown here is derived from an EMBL/GenBank/DDBJ whole genome shotgun (WGS) entry which is preliminary data.</text>
</comment>
<name>A0AAN7S4M4_MYCAM</name>
<evidence type="ECO:0000313" key="2">
    <source>
        <dbReference type="EMBL" id="KAK4831874.1"/>
    </source>
</evidence>
<dbReference type="PROSITE" id="PS50878">
    <property type="entry name" value="RT_POL"/>
    <property type="match status" value="1"/>
</dbReference>
<keyword evidence="3" id="KW-1185">Reference proteome</keyword>
<gene>
    <name evidence="2" type="ORF">QYF61_019886</name>
</gene>
<dbReference type="EMBL" id="JAUNZN010000001">
    <property type="protein sequence ID" value="KAK4831874.1"/>
    <property type="molecule type" value="Genomic_DNA"/>
</dbReference>
<evidence type="ECO:0000313" key="3">
    <source>
        <dbReference type="Proteomes" id="UP001333110"/>
    </source>
</evidence>
<dbReference type="SUPFAM" id="SSF56672">
    <property type="entry name" value="DNA/RNA polymerases"/>
    <property type="match status" value="1"/>
</dbReference>
<evidence type="ECO:0000259" key="1">
    <source>
        <dbReference type="PROSITE" id="PS50878"/>
    </source>
</evidence>
<dbReference type="Pfam" id="PF00078">
    <property type="entry name" value="RVT_1"/>
    <property type="match status" value="1"/>
</dbReference>
<proteinExistence type="predicted"/>
<sequence>MNKELSAKLKHKKEAYRGWKQVRVTWKEYRNIVQSSRDEFRKAKAQMELNLARDVKDNKKRFYKYIADKRKTRGNVGPLLDETEDLVTQIIEKAEVLNAFFASVLTSKTSYKEFHIPECPGFSWDRVHKKLGGGTARTADPNWPKGCSIPYGVMLSTETGGSWPGGSDRCLGTGWASVVLENWKKANITLIFKKGKEEDSENYRPVSPTSISENMMEQLILGTISRHIKGKKVIRSSQHAFTKGKSCLTNLINFYDDVTGLVDEGRAVDIVHLDFSKAFDTVSYKMLIDKLLTCGLEEQTPSAKSSWKPITSGVPQGSVLGSVLFNIFNNDLYDGAECTLSKFADDTKVGGVADIPEGRASIKRDLDKLQKWADRNLMEFNKKNCKILRLRRKNALHRYLLGASQLESSLTEKDVEVLVDTKLHMSQQNCPCSKEGKWSRAVILALYPALVRPHLEYCVQFWAPQYKRDMDIPERIQRATKMIKVLEHLSYEESLRELGLFSLEKRRLRQWAQTETQEVPSEHQKHFVTVRVTEHWHRLPREVVESPSLEIFENHLDTVLSNWL</sequence>
<feature type="domain" description="Reverse transcriptase" evidence="1">
    <location>
        <begin position="172"/>
        <end position="401"/>
    </location>
</feature>
<accession>A0AAN7S4M4</accession>
<dbReference type="PANTHER" id="PTHR33332">
    <property type="entry name" value="REVERSE TRANSCRIPTASE DOMAIN-CONTAINING PROTEIN"/>
    <property type="match status" value="1"/>
</dbReference>
<organism evidence="2 3">
    <name type="scientific">Mycteria americana</name>
    <name type="common">Wood stork</name>
    <dbReference type="NCBI Taxonomy" id="33587"/>
    <lineage>
        <taxon>Eukaryota</taxon>
        <taxon>Metazoa</taxon>
        <taxon>Chordata</taxon>
        <taxon>Craniata</taxon>
        <taxon>Vertebrata</taxon>
        <taxon>Euteleostomi</taxon>
        <taxon>Archelosauria</taxon>
        <taxon>Archosauria</taxon>
        <taxon>Dinosauria</taxon>
        <taxon>Saurischia</taxon>
        <taxon>Theropoda</taxon>
        <taxon>Coelurosauria</taxon>
        <taxon>Aves</taxon>
        <taxon>Neognathae</taxon>
        <taxon>Neoaves</taxon>
        <taxon>Aequornithes</taxon>
        <taxon>Ciconiiformes</taxon>
        <taxon>Ciconiidae</taxon>
        <taxon>Mycteria</taxon>
    </lineage>
</organism>
<dbReference type="InterPro" id="IPR043502">
    <property type="entry name" value="DNA/RNA_pol_sf"/>
</dbReference>
<protein>
    <recommendedName>
        <fullName evidence="1">Reverse transcriptase domain-containing protein</fullName>
    </recommendedName>
</protein>